<dbReference type="RefSeq" id="WP_092851525.1">
    <property type="nucleotide sequence ID" value="NZ_FMAH01000021.1"/>
</dbReference>
<protein>
    <submittedName>
        <fullName evidence="4">NADP-dependent 3-hydroxy acid dehydrogenase YdfG</fullName>
    </submittedName>
</protein>
<keyword evidence="2" id="KW-0560">Oxidoreductase</keyword>
<dbReference type="InterPro" id="IPR020904">
    <property type="entry name" value="Sc_DH/Rdtase_CS"/>
</dbReference>
<dbReference type="PROSITE" id="PS00061">
    <property type="entry name" value="ADH_SHORT"/>
    <property type="match status" value="1"/>
</dbReference>
<evidence type="ECO:0000256" key="1">
    <source>
        <dbReference type="ARBA" id="ARBA00006484"/>
    </source>
</evidence>
<organism evidence="4 5">
    <name type="scientific">Rhizobium miluonense</name>
    <dbReference type="NCBI Taxonomy" id="411945"/>
    <lineage>
        <taxon>Bacteria</taxon>
        <taxon>Pseudomonadati</taxon>
        <taxon>Pseudomonadota</taxon>
        <taxon>Alphaproteobacteria</taxon>
        <taxon>Hyphomicrobiales</taxon>
        <taxon>Rhizobiaceae</taxon>
        <taxon>Rhizobium/Agrobacterium group</taxon>
        <taxon>Rhizobium</taxon>
    </lineage>
</organism>
<dbReference type="PRINTS" id="PR00081">
    <property type="entry name" value="GDHRDH"/>
</dbReference>
<dbReference type="CDD" id="cd05233">
    <property type="entry name" value="SDR_c"/>
    <property type="match status" value="1"/>
</dbReference>
<dbReference type="PANTHER" id="PTHR44196:SF1">
    <property type="entry name" value="DEHYDROGENASE_REDUCTASE SDR FAMILY MEMBER 7B"/>
    <property type="match status" value="1"/>
</dbReference>
<dbReference type="EMBL" id="FMAH01000021">
    <property type="protein sequence ID" value="SCB33831.1"/>
    <property type="molecule type" value="Genomic_DNA"/>
</dbReference>
<dbReference type="PANTHER" id="PTHR44196">
    <property type="entry name" value="DEHYDROGENASE/REDUCTASE SDR FAMILY MEMBER 7B"/>
    <property type="match status" value="1"/>
</dbReference>
<dbReference type="GO" id="GO:0016491">
    <property type="term" value="F:oxidoreductase activity"/>
    <property type="evidence" value="ECO:0007669"/>
    <property type="project" value="UniProtKB-KW"/>
</dbReference>
<evidence type="ECO:0000313" key="4">
    <source>
        <dbReference type="EMBL" id="SCB33831.1"/>
    </source>
</evidence>
<dbReference type="InterPro" id="IPR002347">
    <property type="entry name" value="SDR_fam"/>
</dbReference>
<dbReference type="Pfam" id="PF00106">
    <property type="entry name" value="adh_short"/>
    <property type="match status" value="1"/>
</dbReference>
<dbReference type="GO" id="GO:0016020">
    <property type="term" value="C:membrane"/>
    <property type="evidence" value="ECO:0007669"/>
    <property type="project" value="TreeGrafter"/>
</dbReference>
<sequence>MSVNLKDKIALVTGASRGIGHFTALELAKAGAHVIACARTVGGLEELDDAIKAAGGSATLVPFDLADMNAIDALGGSIFERWGKLDILVANAGVLGVISPIGHVEAKVFEKVMTINVTATWRLIRSVEPLLMRSDAGRAVILSSAAAHRCRPFWGPYSASKAAVEALARTWAGETQSTPLRITSVDPGATRTAMRAQAMPGEDPETLPHPREVAQAILPLVGPDVTETGKLFVVRENRLVDYRMPE</sequence>
<keyword evidence="5" id="KW-1185">Reference proteome</keyword>
<dbReference type="Gene3D" id="3.40.50.720">
    <property type="entry name" value="NAD(P)-binding Rossmann-like Domain"/>
    <property type="match status" value="1"/>
</dbReference>
<evidence type="ECO:0000256" key="3">
    <source>
        <dbReference type="RuleBase" id="RU000363"/>
    </source>
</evidence>
<evidence type="ECO:0000313" key="5">
    <source>
        <dbReference type="Proteomes" id="UP000199435"/>
    </source>
</evidence>
<dbReference type="SUPFAM" id="SSF51735">
    <property type="entry name" value="NAD(P)-binding Rossmann-fold domains"/>
    <property type="match status" value="1"/>
</dbReference>
<name>A0A1C3W1P8_9HYPH</name>
<dbReference type="PRINTS" id="PR00080">
    <property type="entry name" value="SDRFAMILY"/>
</dbReference>
<dbReference type="Proteomes" id="UP000199435">
    <property type="component" value="Unassembled WGS sequence"/>
</dbReference>
<proteinExistence type="inferred from homology"/>
<dbReference type="STRING" id="411945.GA0061102_102159"/>
<evidence type="ECO:0000256" key="2">
    <source>
        <dbReference type="ARBA" id="ARBA00023002"/>
    </source>
</evidence>
<reference evidence="5" key="1">
    <citation type="submission" date="2016-08" db="EMBL/GenBank/DDBJ databases">
        <authorList>
            <person name="Varghese N."/>
            <person name="Submissions Spin"/>
        </authorList>
    </citation>
    <scope>NUCLEOTIDE SEQUENCE [LARGE SCALE GENOMIC DNA]</scope>
    <source>
        <strain evidence="5">HAMBI 2971</strain>
    </source>
</reference>
<comment type="similarity">
    <text evidence="1 3">Belongs to the short-chain dehydrogenases/reductases (SDR) family.</text>
</comment>
<dbReference type="AlphaFoldDB" id="A0A1C3W1P8"/>
<gene>
    <name evidence="4" type="ORF">GA0061102_102159</name>
</gene>
<accession>A0A1C3W1P8</accession>
<dbReference type="InterPro" id="IPR036291">
    <property type="entry name" value="NAD(P)-bd_dom_sf"/>
</dbReference>
<dbReference type="OrthoDB" id="9790785at2"/>